<dbReference type="PIRSF" id="PIRSF012535">
    <property type="entry name" value="UCP012535"/>
    <property type="match status" value="1"/>
</dbReference>
<protein>
    <recommendedName>
        <fullName evidence="2">Putative cysteine ligase BshC</fullName>
        <ecNumber evidence="2">6.-.-.-</ecNumber>
    </recommendedName>
</protein>
<dbReference type="Proteomes" id="UP000626244">
    <property type="component" value="Unassembled WGS sequence"/>
</dbReference>
<dbReference type="HAMAP" id="MF_01867">
    <property type="entry name" value="BshC"/>
    <property type="match status" value="1"/>
</dbReference>
<sequence length="542" mass="63131">MQISKVHLAGQNKLLNDFLNGKESISSFFGANPLKKEEMEFRIKNVMNRSYNRQGLVDALELFHQKHHASIESQENMKKLRNEDTFVVIGGQQAGLLTGPLYTIHKIISIIQLAKKYEDELNISVVPVFWIAGEDHDIDEINHIHTIDDHEVKKQTYYSKDTHSFSATKTELDQKEMKNWILKIVKSFEETNYTNDLLQELNKTLEESVTFVDFFAKLLFRLFAKEGLVLIDADDPNIRALEGLMFEEMVSKQDIVRSVLKDTKSKLIKSGYQETLQISEQSIHLFYHSKEGRQLLEVGESEGVIQTKNKSYQFTKDELIRLAIEQPTLLSNNVVTRPIMQEYLFPTLAFVGGPGEIAYWAELKDIFEVFNLEMPPVFLRHMFTIFERNIVSAMEDFSLGIDESLQISLEEKKNSWVKAQISVDYKDVFDQSRKALFQLHEPLQEVTKEVAPNLNDFSKKNYSKIEEQILLLERKIEESILKRHEEQIAKWNRIIHSISPNGRPQERVLNIYYYINKYGPDFVHQLCELTLSWDYAHQVVEL</sequence>
<comment type="function">
    <text evidence="2">Involved in bacillithiol (BSH) biosynthesis. May catalyze the last step of the pathway, the addition of cysteine to glucosamine malate (GlcN-Mal) to generate BSH.</text>
</comment>
<dbReference type="GO" id="GO:0016874">
    <property type="term" value="F:ligase activity"/>
    <property type="evidence" value="ECO:0007669"/>
    <property type="project" value="UniProtKB-UniRule"/>
</dbReference>
<feature type="domain" description="Bacillithiol biosynthesis BshC N-terminal Rossmann-like" evidence="3">
    <location>
        <begin position="1"/>
        <end position="380"/>
    </location>
</feature>
<dbReference type="EC" id="6.-.-.-" evidence="2"/>
<dbReference type="OrthoDB" id="9765151at2"/>
<keyword evidence="6" id="KW-1185">Reference proteome</keyword>
<feature type="domain" description="Bacillithiol biosynthesis BshC C-terminal coiled-coil" evidence="4">
    <location>
        <begin position="383"/>
        <end position="542"/>
    </location>
</feature>
<dbReference type="InterPro" id="IPR011199">
    <property type="entry name" value="Bacillithiol_biosynth_BshC"/>
</dbReference>
<keyword evidence="1 2" id="KW-0436">Ligase</keyword>
<proteinExistence type="inferred from homology"/>
<comment type="caution">
    <text evidence="5">The sequence shown here is derived from an EMBL/GenBank/DDBJ whole genome shotgun (WGS) entry which is preliminary data.</text>
</comment>
<organism evidence="5 6">
    <name type="scientific">Gottfriedia solisilvae</name>
    <dbReference type="NCBI Taxonomy" id="1516104"/>
    <lineage>
        <taxon>Bacteria</taxon>
        <taxon>Bacillati</taxon>
        <taxon>Bacillota</taxon>
        <taxon>Bacilli</taxon>
        <taxon>Bacillales</taxon>
        <taxon>Bacillaceae</taxon>
        <taxon>Gottfriedia</taxon>
    </lineage>
</organism>
<dbReference type="InterPro" id="IPR055399">
    <property type="entry name" value="CC_BshC"/>
</dbReference>
<evidence type="ECO:0000256" key="1">
    <source>
        <dbReference type="ARBA" id="ARBA00022598"/>
    </source>
</evidence>
<dbReference type="InterPro" id="IPR055398">
    <property type="entry name" value="Rossmann-like_BshC"/>
</dbReference>
<evidence type="ECO:0000259" key="4">
    <source>
        <dbReference type="Pfam" id="PF24850"/>
    </source>
</evidence>
<gene>
    <name evidence="2 5" type="primary">bshC</name>
    <name evidence="5" type="ORF">GCM10007380_22950</name>
</gene>
<evidence type="ECO:0000313" key="6">
    <source>
        <dbReference type="Proteomes" id="UP000626244"/>
    </source>
</evidence>
<dbReference type="Pfam" id="PF10079">
    <property type="entry name" value="Rossmann-like_BshC"/>
    <property type="match status" value="1"/>
</dbReference>
<evidence type="ECO:0000256" key="2">
    <source>
        <dbReference type="HAMAP-Rule" id="MF_01867"/>
    </source>
</evidence>
<evidence type="ECO:0000313" key="5">
    <source>
        <dbReference type="EMBL" id="GGI14440.1"/>
    </source>
</evidence>
<dbReference type="AlphaFoldDB" id="A0A8J3AIF8"/>
<name>A0A8J3AIF8_9BACI</name>
<dbReference type="NCBIfam" id="TIGR03998">
    <property type="entry name" value="thiol_BshC"/>
    <property type="match status" value="1"/>
</dbReference>
<reference evidence="6" key="1">
    <citation type="journal article" date="2019" name="Int. J. Syst. Evol. Microbiol.">
        <title>The Global Catalogue of Microorganisms (GCM) 10K type strain sequencing project: providing services to taxonomists for standard genome sequencing and annotation.</title>
        <authorList>
            <consortium name="The Broad Institute Genomics Platform"/>
            <consortium name="The Broad Institute Genome Sequencing Center for Infectious Disease"/>
            <person name="Wu L."/>
            <person name="Ma J."/>
        </authorList>
    </citation>
    <scope>NUCLEOTIDE SEQUENCE [LARGE SCALE GENOMIC DNA]</scope>
    <source>
        <strain evidence="6">CGMCC 1.14993</strain>
    </source>
</reference>
<dbReference type="RefSeq" id="WP_088000236.1">
    <property type="nucleotide sequence ID" value="NZ_BMHB01000001.1"/>
</dbReference>
<keyword evidence="2" id="KW-0175">Coiled coil</keyword>
<accession>A0A8J3AIF8</accession>
<dbReference type="Pfam" id="PF24850">
    <property type="entry name" value="CC_BshC"/>
    <property type="match status" value="1"/>
</dbReference>
<dbReference type="EMBL" id="BMHB01000001">
    <property type="protein sequence ID" value="GGI14440.1"/>
    <property type="molecule type" value="Genomic_DNA"/>
</dbReference>
<comment type="similarity">
    <text evidence="2">Belongs to the BshC family.</text>
</comment>
<evidence type="ECO:0000259" key="3">
    <source>
        <dbReference type="Pfam" id="PF10079"/>
    </source>
</evidence>
<feature type="coiled-coil region" evidence="2">
    <location>
        <begin position="455"/>
        <end position="482"/>
    </location>
</feature>